<protein>
    <submittedName>
        <fullName evidence="2">Putative ovule protein</fullName>
    </submittedName>
</protein>
<organism evidence="2">
    <name type="scientific">Solanum chacoense</name>
    <name type="common">Chaco potato</name>
    <dbReference type="NCBI Taxonomy" id="4108"/>
    <lineage>
        <taxon>Eukaryota</taxon>
        <taxon>Viridiplantae</taxon>
        <taxon>Streptophyta</taxon>
        <taxon>Embryophyta</taxon>
        <taxon>Tracheophyta</taxon>
        <taxon>Spermatophyta</taxon>
        <taxon>Magnoliopsida</taxon>
        <taxon>eudicotyledons</taxon>
        <taxon>Gunneridae</taxon>
        <taxon>Pentapetalae</taxon>
        <taxon>asterids</taxon>
        <taxon>lamiids</taxon>
        <taxon>Solanales</taxon>
        <taxon>Solanaceae</taxon>
        <taxon>Solanoideae</taxon>
        <taxon>Solaneae</taxon>
        <taxon>Solanum</taxon>
    </lineage>
</organism>
<feature type="transmembrane region" description="Helical" evidence="1">
    <location>
        <begin position="12"/>
        <end position="37"/>
    </location>
</feature>
<reference evidence="2" key="1">
    <citation type="submission" date="2015-12" db="EMBL/GenBank/DDBJ databases">
        <title>Gene expression during late stages of embryo sac development: a critical building block for successful pollen-pistil interactions.</title>
        <authorList>
            <person name="Liu Y."/>
            <person name="Joly V."/>
            <person name="Sabar M."/>
            <person name="Matton D.P."/>
        </authorList>
    </citation>
    <scope>NUCLEOTIDE SEQUENCE</scope>
</reference>
<keyword evidence="1" id="KW-0812">Transmembrane</keyword>
<evidence type="ECO:0000256" key="1">
    <source>
        <dbReference type="SAM" id="Phobius"/>
    </source>
</evidence>
<keyword evidence="1" id="KW-1133">Transmembrane helix</keyword>
<accession>A0A0V0GYG5</accession>
<name>A0A0V0GYG5_SOLCH</name>
<proteinExistence type="predicted"/>
<dbReference type="AlphaFoldDB" id="A0A0V0GYG5"/>
<keyword evidence="1" id="KW-0472">Membrane</keyword>
<evidence type="ECO:0000313" key="2">
    <source>
        <dbReference type="EMBL" id="JAP12235.1"/>
    </source>
</evidence>
<sequence>MDRDQQLIAFSYFRVYEIFLFVVNPLSKFLYLISFLYSIPCEMGAPYNQFPFFLTLWNHDRRTAWRIWRSCFSRSSSTLCD</sequence>
<dbReference type="EMBL" id="GEDG01029921">
    <property type="protein sequence ID" value="JAP12235.1"/>
    <property type="molecule type" value="Transcribed_RNA"/>
</dbReference>